<proteinExistence type="predicted"/>
<sequence length="31" mass="3649">MALISISLFSRAFCFFGFIFFLHDLVLDHKI</sequence>
<feature type="transmembrane region" description="Helical" evidence="1">
    <location>
        <begin position="6"/>
        <end position="27"/>
    </location>
</feature>
<dbReference type="EMBL" id="GGEC01079411">
    <property type="protein sequence ID" value="MBX59895.1"/>
    <property type="molecule type" value="Transcribed_RNA"/>
</dbReference>
<keyword evidence="1" id="KW-0472">Membrane</keyword>
<accession>A0A2P2PYW1</accession>
<protein>
    <submittedName>
        <fullName evidence="2">Uncharacterized protein</fullName>
    </submittedName>
</protein>
<evidence type="ECO:0000313" key="2">
    <source>
        <dbReference type="EMBL" id="MBX59895.1"/>
    </source>
</evidence>
<keyword evidence="1" id="KW-1133">Transmembrane helix</keyword>
<keyword evidence="1" id="KW-0812">Transmembrane</keyword>
<evidence type="ECO:0000256" key="1">
    <source>
        <dbReference type="SAM" id="Phobius"/>
    </source>
</evidence>
<reference evidence="2" key="1">
    <citation type="submission" date="2018-02" db="EMBL/GenBank/DDBJ databases">
        <title>Rhizophora mucronata_Transcriptome.</title>
        <authorList>
            <person name="Meera S.P."/>
            <person name="Sreeshan A."/>
            <person name="Augustine A."/>
        </authorList>
    </citation>
    <scope>NUCLEOTIDE SEQUENCE</scope>
    <source>
        <tissue evidence="2">Leaf</tissue>
    </source>
</reference>
<dbReference type="AlphaFoldDB" id="A0A2P2PYW1"/>
<name>A0A2P2PYW1_RHIMU</name>
<organism evidence="2">
    <name type="scientific">Rhizophora mucronata</name>
    <name type="common">Asiatic mangrove</name>
    <dbReference type="NCBI Taxonomy" id="61149"/>
    <lineage>
        <taxon>Eukaryota</taxon>
        <taxon>Viridiplantae</taxon>
        <taxon>Streptophyta</taxon>
        <taxon>Embryophyta</taxon>
        <taxon>Tracheophyta</taxon>
        <taxon>Spermatophyta</taxon>
        <taxon>Magnoliopsida</taxon>
        <taxon>eudicotyledons</taxon>
        <taxon>Gunneridae</taxon>
        <taxon>Pentapetalae</taxon>
        <taxon>rosids</taxon>
        <taxon>fabids</taxon>
        <taxon>Malpighiales</taxon>
        <taxon>Rhizophoraceae</taxon>
        <taxon>Rhizophora</taxon>
    </lineage>
</organism>